<dbReference type="EMBL" id="JACHEH010000004">
    <property type="protein sequence ID" value="MBB6168386.1"/>
    <property type="molecule type" value="Genomic_DNA"/>
</dbReference>
<sequence>MSDITGPGADNLVLFPITRRLGRAPVPPQECGRILLFTGVRYSRRGSDDAGPAGRSGGRARRRSARPGCGVVRRS</sequence>
<name>A0A841KEL7_9HYPH</name>
<protein>
    <submittedName>
        <fullName evidence="2">Uncharacterized protein</fullName>
    </submittedName>
</protein>
<reference evidence="2 3" key="1">
    <citation type="submission" date="2020-08" db="EMBL/GenBank/DDBJ databases">
        <title>Genomic Encyclopedia of Type Strains, Phase IV (KMG-IV): sequencing the most valuable type-strain genomes for metagenomic binning, comparative biology and taxonomic classification.</title>
        <authorList>
            <person name="Goeker M."/>
        </authorList>
    </citation>
    <scope>NUCLEOTIDE SEQUENCE [LARGE SCALE GENOMIC DNA]</scope>
    <source>
        <strain evidence="2 3">DSM 101465</strain>
    </source>
</reference>
<keyword evidence="3" id="KW-1185">Reference proteome</keyword>
<accession>A0A841KEL7</accession>
<evidence type="ECO:0000313" key="2">
    <source>
        <dbReference type="EMBL" id="MBB6168386.1"/>
    </source>
</evidence>
<dbReference type="AlphaFoldDB" id="A0A841KEL7"/>
<evidence type="ECO:0000256" key="1">
    <source>
        <dbReference type="SAM" id="MobiDB-lite"/>
    </source>
</evidence>
<organism evidence="2 3">
    <name type="scientific">Chelatococcus composti</name>
    <dbReference type="NCBI Taxonomy" id="1743235"/>
    <lineage>
        <taxon>Bacteria</taxon>
        <taxon>Pseudomonadati</taxon>
        <taxon>Pseudomonadota</taxon>
        <taxon>Alphaproteobacteria</taxon>
        <taxon>Hyphomicrobiales</taxon>
        <taxon>Chelatococcaceae</taxon>
        <taxon>Chelatococcus</taxon>
    </lineage>
</organism>
<dbReference type="Proteomes" id="UP000588017">
    <property type="component" value="Unassembled WGS sequence"/>
</dbReference>
<evidence type="ECO:0000313" key="3">
    <source>
        <dbReference type="Proteomes" id="UP000588017"/>
    </source>
</evidence>
<feature type="region of interest" description="Disordered" evidence="1">
    <location>
        <begin position="43"/>
        <end position="75"/>
    </location>
</feature>
<comment type="caution">
    <text evidence="2">The sequence shown here is derived from an EMBL/GenBank/DDBJ whole genome shotgun (WGS) entry which is preliminary data.</text>
</comment>
<proteinExistence type="predicted"/>
<gene>
    <name evidence="2" type="ORF">HNQ73_002016</name>
</gene>